<evidence type="ECO:0000256" key="1">
    <source>
        <dbReference type="SAM" id="MobiDB-lite"/>
    </source>
</evidence>
<keyword evidence="3" id="KW-1185">Reference proteome</keyword>
<organism evidence="2 3">
    <name type="scientific">Cytospora mali</name>
    <name type="common">Apple Valsa canker fungus</name>
    <name type="synonym">Valsa mali</name>
    <dbReference type="NCBI Taxonomy" id="578113"/>
    <lineage>
        <taxon>Eukaryota</taxon>
        <taxon>Fungi</taxon>
        <taxon>Dikarya</taxon>
        <taxon>Ascomycota</taxon>
        <taxon>Pezizomycotina</taxon>
        <taxon>Sordariomycetes</taxon>
        <taxon>Sordariomycetidae</taxon>
        <taxon>Diaporthales</taxon>
        <taxon>Cytosporaceae</taxon>
        <taxon>Cytospora</taxon>
    </lineage>
</organism>
<proteinExistence type="predicted"/>
<dbReference type="EMBL" id="KN714676">
    <property type="protein sequence ID" value="KUI54777.1"/>
    <property type="molecule type" value="Genomic_DNA"/>
</dbReference>
<accession>A0A194USV8</accession>
<feature type="region of interest" description="Disordered" evidence="1">
    <location>
        <begin position="1"/>
        <end position="49"/>
    </location>
</feature>
<feature type="compositionally biased region" description="Acidic residues" evidence="1">
    <location>
        <begin position="1"/>
        <end position="42"/>
    </location>
</feature>
<sequence>METDTDEPDDGAGDDAQDVAVEEDAADEDVEGAAADEGEEEGGVAGDLGRDLELEEAGGCIFAFVSVEQEETGWALWGLE</sequence>
<reference evidence="3" key="1">
    <citation type="submission" date="2014-12" db="EMBL/GenBank/DDBJ databases">
        <title>Genome Sequence of Valsa Canker Pathogens Uncovers a Specific Adaption of Colonization on Woody Bark.</title>
        <authorList>
            <person name="Yin Z."/>
            <person name="Liu H."/>
            <person name="Gao X."/>
            <person name="Li Z."/>
            <person name="Song N."/>
            <person name="Ke X."/>
            <person name="Dai Q."/>
            <person name="Wu Y."/>
            <person name="Sun Y."/>
            <person name="Xu J.-R."/>
            <person name="Kang Z.K."/>
            <person name="Wang L."/>
            <person name="Huang L."/>
        </authorList>
    </citation>
    <scope>NUCLEOTIDE SEQUENCE [LARGE SCALE GENOMIC DNA]</scope>
    <source>
        <strain evidence="3">SXYL134</strain>
    </source>
</reference>
<gene>
    <name evidence="2" type="ORF">VP1G_10633</name>
</gene>
<evidence type="ECO:0000313" key="3">
    <source>
        <dbReference type="Proteomes" id="UP000078576"/>
    </source>
</evidence>
<evidence type="ECO:0000313" key="2">
    <source>
        <dbReference type="EMBL" id="KUI54777.1"/>
    </source>
</evidence>
<protein>
    <submittedName>
        <fullName evidence="2">Uncharacterized protein</fullName>
    </submittedName>
</protein>
<dbReference type="Proteomes" id="UP000078576">
    <property type="component" value="Unassembled WGS sequence"/>
</dbReference>
<name>A0A194USV8_CYTMA</name>
<dbReference type="AlphaFoldDB" id="A0A194USV8"/>